<protein>
    <submittedName>
        <fullName evidence="2">Uncharacterized protein</fullName>
    </submittedName>
</protein>
<gene>
    <name evidence="2" type="ORF">G6731_08655</name>
</gene>
<sequence>MKKTDLYKNLGLAVSHRMKNATKVAKPTANEKAKTKKELASSNPLLSSLLGKAKSK</sequence>
<dbReference type="EMBL" id="JAANEY010000001">
    <property type="protein sequence ID" value="MBT8552022.1"/>
    <property type="molecule type" value="Genomic_DNA"/>
</dbReference>
<organism evidence="2 3">
    <name type="scientific">Polynucleobacter paneuropaeus</name>
    <dbReference type="NCBI Taxonomy" id="2527775"/>
    <lineage>
        <taxon>Bacteria</taxon>
        <taxon>Pseudomonadati</taxon>
        <taxon>Pseudomonadota</taxon>
        <taxon>Betaproteobacteria</taxon>
        <taxon>Burkholderiales</taxon>
        <taxon>Burkholderiaceae</taxon>
        <taxon>Polynucleobacter</taxon>
    </lineage>
</organism>
<proteinExistence type="predicted"/>
<comment type="caution">
    <text evidence="2">The sequence shown here is derived from an EMBL/GenBank/DDBJ whole genome shotgun (WGS) entry which is preliminary data.</text>
</comment>
<evidence type="ECO:0000313" key="2">
    <source>
        <dbReference type="EMBL" id="MBT8552022.1"/>
    </source>
</evidence>
<name>A0A9Q2WJR6_9BURK</name>
<accession>A0A9Q2WJR6</accession>
<evidence type="ECO:0000256" key="1">
    <source>
        <dbReference type="SAM" id="MobiDB-lite"/>
    </source>
</evidence>
<feature type="compositionally biased region" description="Low complexity" evidence="1">
    <location>
        <begin position="40"/>
        <end position="56"/>
    </location>
</feature>
<feature type="region of interest" description="Disordered" evidence="1">
    <location>
        <begin position="21"/>
        <end position="56"/>
    </location>
</feature>
<evidence type="ECO:0000313" key="3">
    <source>
        <dbReference type="Proteomes" id="UP000783102"/>
    </source>
</evidence>
<reference evidence="2" key="1">
    <citation type="journal article" date="2021" name="Genome Biol. Evol.">
        <title>Continental-Scale Gene Flow Prevents Allopatric Divergence of Pelagic Freshwater Bacteria.</title>
        <authorList>
            <person name="Hoetzinger M."/>
            <person name="Pitt A."/>
            <person name="Huemer A."/>
            <person name="Hahn M.W."/>
        </authorList>
    </citation>
    <scope>NUCLEOTIDE SEQUENCE</scope>
    <source>
        <strain evidence="2">SM1-W8</strain>
    </source>
</reference>
<dbReference type="AlphaFoldDB" id="A0A9Q2WJR6"/>
<dbReference type="Proteomes" id="UP000783102">
    <property type="component" value="Unassembled WGS sequence"/>
</dbReference>
<feature type="compositionally biased region" description="Basic and acidic residues" evidence="1">
    <location>
        <begin position="29"/>
        <end position="39"/>
    </location>
</feature>